<feature type="transmembrane region" description="Helical" evidence="1">
    <location>
        <begin position="61"/>
        <end position="79"/>
    </location>
</feature>
<keyword evidence="1" id="KW-0472">Membrane</keyword>
<dbReference type="OrthoDB" id="3389322at2"/>
<evidence type="ECO:0000313" key="3">
    <source>
        <dbReference type="EMBL" id="CCH79980.1"/>
    </source>
</evidence>
<dbReference type="AlphaFoldDB" id="A0A077M7E7"/>
<keyword evidence="1" id="KW-0812">Transmembrane</keyword>
<feature type="domain" description="Protein-glutamine gamma-glutamyltransferase-like C-terminal" evidence="2">
    <location>
        <begin position="131"/>
        <end position="196"/>
    </location>
</feature>
<keyword evidence="4" id="KW-1185">Reference proteome</keyword>
<dbReference type="Pfam" id="PF13559">
    <property type="entry name" value="DUF4129"/>
    <property type="match status" value="1"/>
</dbReference>
<sequence length="219" mass="22897">MLGADGPPLDPSSDEAHRWVVSELAKHEYAVHESLWDRFVAWLRDRLDDASGTSLGGVPTWLAVLVLVLVLGAIAYAVLRTVRPERGGSRGSGRDHGGVLDGSGLSATEYRALATSALGAGRWDDAVLAGFRAVAAGAVERTVLSPSPGRTADETAAEMGPFFPTESDALLRCARAFDAVRYGRLPADEATARDVVGTDARVAATRPSFEAPAGAGSAR</sequence>
<name>A0A077M7E7_9MICO</name>
<evidence type="ECO:0000313" key="4">
    <source>
        <dbReference type="Proteomes" id="UP000035721"/>
    </source>
</evidence>
<dbReference type="InterPro" id="IPR025403">
    <property type="entry name" value="TgpA-like_C"/>
</dbReference>
<evidence type="ECO:0000259" key="2">
    <source>
        <dbReference type="Pfam" id="PF13559"/>
    </source>
</evidence>
<reference evidence="3 4" key="1">
    <citation type="journal article" date="2013" name="ISME J.">
        <title>A metabolic model for members of the genus Tetrasphaera involved in enhanced biological phosphorus removal.</title>
        <authorList>
            <person name="Kristiansen R."/>
            <person name="Nguyen H.T.T."/>
            <person name="Saunders A.M."/>
            <person name="Nielsen J.L."/>
            <person name="Wimmer R."/>
            <person name="Le V.Q."/>
            <person name="McIlroy S.J."/>
            <person name="Petrovski S."/>
            <person name="Seviour R.J."/>
            <person name="Calteau A."/>
            <person name="Nielsen K.L."/>
            <person name="Nielsen P.H."/>
        </authorList>
    </citation>
    <scope>NUCLEOTIDE SEQUENCE [LARGE SCALE GENOMIC DNA]</scope>
    <source>
        <strain evidence="3 4">T1-X7</strain>
    </source>
</reference>
<keyword evidence="1" id="KW-1133">Transmembrane helix</keyword>
<proteinExistence type="predicted"/>
<organism evidence="3 4">
    <name type="scientific">Nostocoides japonicum T1-X7</name>
    <dbReference type="NCBI Taxonomy" id="1194083"/>
    <lineage>
        <taxon>Bacteria</taxon>
        <taxon>Bacillati</taxon>
        <taxon>Actinomycetota</taxon>
        <taxon>Actinomycetes</taxon>
        <taxon>Micrococcales</taxon>
        <taxon>Intrasporangiaceae</taxon>
        <taxon>Nostocoides</taxon>
    </lineage>
</organism>
<dbReference type="EMBL" id="CAJB01000402">
    <property type="protein sequence ID" value="CCH79980.1"/>
    <property type="molecule type" value="Genomic_DNA"/>
</dbReference>
<dbReference type="STRING" id="1194083.BN12_690009"/>
<dbReference type="Proteomes" id="UP000035721">
    <property type="component" value="Unassembled WGS sequence"/>
</dbReference>
<dbReference type="RefSeq" id="WP_048551986.1">
    <property type="nucleotide sequence ID" value="NZ_HF570958.1"/>
</dbReference>
<comment type="caution">
    <text evidence="3">The sequence shown here is derived from an EMBL/GenBank/DDBJ whole genome shotgun (WGS) entry which is preliminary data.</text>
</comment>
<accession>A0A077M7E7</accession>
<evidence type="ECO:0000256" key="1">
    <source>
        <dbReference type="SAM" id="Phobius"/>
    </source>
</evidence>
<gene>
    <name evidence="3" type="ORF">BN12_690009</name>
</gene>
<protein>
    <submittedName>
        <fullName evidence="3">Putative integral membrane protein</fullName>
    </submittedName>
</protein>